<sequence length="226" mass="25184">MSVHFAKIVQQAKITFDQCNVIQFAANFSSLQRLMDEMKLDDVQVSPEVVSRRSFDVPDKAPCTFIHIYECPVFSMSVFILAENYTMPLHDHPLMHGILKCLSGSVRVQSYSSVTGEAPSGATPTIPVQMSQPKQLNSNSPAAILTPIENNFHEITALAGTGPGAFFDILSPPYDSPLPAFGKRKCSFYRKNRGLTGDLILERISTPLHYYCDNVHYDPPPFLRDD</sequence>
<dbReference type="SUPFAM" id="SSF51182">
    <property type="entry name" value="RmlC-like cupins"/>
    <property type="match status" value="1"/>
</dbReference>
<reference evidence="4" key="1">
    <citation type="submission" date="2019-10" db="EMBL/GenBank/DDBJ databases">
        <title>Short sand fly seasons in Tbilisi, Georgia, hinder development of host immunity to saliva of the visceral leishmaniasis vector Phlebotomus kandelakii.</title>
        <authorList>
            <person name="Oliveira F."/>
            <person name="Giorgobiani E."/>
            <person name="Guimaraes-Costa A.B."/>
            <person name="Abdeladhim M."/>
            <person name="Oristian J."/>
            <person name="Tskhvaradze L."/>
            <person name="Tsertsvadze N."/>
            <person name="Zakalashvili M."/>
            <person name="Valenzuela J.G."/>
            <person name="Kamhawi S."/>
        </authorList>
    </citation>
    <scope>NUCLEOTIDE SEQUENCE</scope>
    <source>
        <strain evidence="4">Wild-capture in Tbilisi</strain>
        <tissue evidence="4">Salivary glands</tissue>
    </source>
</reference>
<dbReference type="GO" id="GO:0016702">
    <property type="term" value="F:oxidoreductase activity, acting on single donors with incorporation of molecular oxygen, incorporation of two atoms of oxygen"/>
    <property type="evidence" value="ECO:0007669"/>
    <property type="project" value="InterPro"/>
</dbReference>
<dbReference type="GO" id="GO:0005739">
    <property type="term" value="C:mitochondrion"/>
    <property type="evidence" value="ECO:0007669"/>
    <property type="project" value="TreeGrafter"/>
</dbReference>
<dbReference type="CDD" id="cd20289">
    <property type="entry name" value="cupin_ADO"/>
    <property type="match status" value="1"/>
</dbReference>
<dbReference type="InterPro" id="IPR014710">
    <property type="entry name" value="RmlC-like_jellyroll"/>
</dbReference>
<evidence type="ECO:0000256" key="1">
    <source>
        <dbReference type="ARBA" id="ARBA00022723"/>
    </source>
</evidence>
<name>A0A6B2EAK6_9DIPT</name>
<dbReference type="Pfam" id="PF07847">
    <property type="entry name" value="PCO_ADO"/>
    <property type="match status" value="1"/>
</dbReference>
<keyword evidence="3" id="KW-0408">Iron</keyword>
<keyword evidence="1" id="KW-0479">Metal-binding</keyword>
<evidence type="ECO:0008006" key="5">
    <source>
        <dbReference type="Google" id="ProtNLM"/>
    </source>
</evidence>
<dbReference type="PANTHER" id="PTHR22966:SF61">
    <property type="entry name" value="2-AMINOETHANETHIOL DIOXYGENASE"/>
    <property type="match status" value="1"/>
</dbReference>
<dbReference type="InterPro" id="IPR012864">
    <property type="entry name" value="PCO/ADO"/>
</dbReference>
<dbReference type="InterPro" id="IPR011051">
    <property type="entry name" value="RmlC_Cupin_sf"/>
</dbReference>
<evidence type="ECO:0000256" key="3">
    <source>
        <dbReference type="ARBA" id="ARBA00023004"/>
    </source>
</evidence>
<accession>A0A6B2EAK6</accession>
<dbReference type="Gene3D" id="2.60.120.10">
    <property type="entry name" value="Jelly Rolls"/>
    <property type="match status" value="1"/>
</dbReference>
<proteinExistence type="predicted"/>
<evidence type="ECO:0000313" key="4">
    <source>
        <dbReference type="EMBL" id="NBJ59987.1"/>
    </source>
</evidence>
<evidence type="ECO:0000256" key="2">
    <source>
        <dbReference type="ARBA" id="ARBA00023002"/>
    </source>
</evidence>
<keyword evidence="2" id="KW-0560">Oxidoreductase</keyword>
<protein>
    <recommendedName>
        <fullName evidence="5">2-aminoethanethiol dioxygenase</fullName>
    </recommendedName>
</protein>
<dbReference type="EMBL" id="GIFK01002284">
    <property type="protein sequence ID" value="NBJ59987.1"/>
    <property type="molecule type" value="Transcribed_RNA"/>
</dbReference>
<dbReference type="AlphaFoldDB" id="A0A6B2EAK6"/>
<dbReference type="PANTHER" id="PTHR22966">
    <property type="entry name" value="2-AMINOETHANETHIOL DIOXYGENASE"/>
    <property type="match status" value="1"/>
</dbReference>
<organism evidence="4">
    <name type="scientific">Phlebotomus kandelakii</name>
    <dbReference type="NCBI Taxonomy" id="1109342"/>
    <lineage>
        <taxon>Eukaryota</taxon>
        <taxon>Metazoa</taxon>
        <taxon>Ecdysozoa</taxon>
        <taxon>Arthropoda</taxon>
        <taxon>Hexapoda</taxon>
        <taxon>Insecta</taxon>
        <taxon>Pterygota</taxon>
        <taxon>Neoptera</taxon>
        <taxon>Endopterygota</taxon>
        <taxon>Diptera</taxon>
        <taxon>Nematocera</taxon>
        <taxon>Psychodoidea</taxon>
        <taxon>Psychodidae</taxon>
        <taxon>Phlebotomus</taxon>
        <taxon>Larroussius</taxon>
    </lineage>
</organism>
<dbReference type="GO" id="GO:0046872">
    <property type="term" value="F:metal ion binding"/>
    <property type="evidence" value="ECO:0007669"/>
    <property type="project" value="UniProtKB-KW"/>
</dbReference>